<evidence type="ECO:0000313" key="1">
    <source>
        <dbReference type="EMBL" id="KAF2833278.1"/>
    </source>
</evidence>
<proteinExistence type="predicted"/>
<organism evidence="1 2">
    <name type="scientific">Ophiobolus disseminans</name>
    <dbReference type="NCBI Taxonomy" id="1469910"/>
    <lineage>
        <taxon>Eukaryota</taxon>
        <taxon>Fungi</taxon>
        <taxon>Dikarya</taxon>
        <taxon>Ascomycota</taxon>
        <taxon>Pezizomycotina</taxon>
        <taxon>Dothideomycetes</taxon>
        <taxon>Pleosporomycetidae</taxon>
        <taxon>Pleosporales</taxon>
        <taxon>Pleosporineae</taxon>
        <taxon>Phaeosphaeriaceae</taxon>
        <taxon>Ophiobolus</taxon>
    </lineage>
</organism>
<gene>
    <name evidence="1" type="ORF">CC86DRAFT_399910</name>
</gene>
<reference evidence="1" key="1">
    <citation type="journal article" date="2020" name="Stud. Mycol.">
        <title>101 Dothideomycetes genomes: a test case for predicting lifestyles and emergence of pathogens.</title>
        <authorList>
            <person name="Haridas S."/>
            <person name="Albert R."/>
            <person name="Binder M."/>
            <person name="Bloem J."/>
            <person name="Labutti K."/>
            <person name="Salamov A."/>
            <person name="Andreopoulos B."/>
            <person name="Baker S."/>
            <person name="Barry K."/>
            <person name="Bills G."/>
            <person name="Bluhm B."/>
            <person name="Cannon C."/>
            <person name="Castanera R."/>
            <person name="Culley D."/>
            <person name="Daum C."/>
            <person name="Ezra D."/>
            <person name="Gonzalez J."/>
            <person name="Henrissat B."/>
            <person name="Kuo A."/>
            <person name="Liang C."/>
            <person name="Lipzen A."/>
            <person name="Lutzoni F."/>
            <person name="Magnuson J."/>
            <person name="Mondo S."/>
            <person name="Nolan M."/>
            <person name="Ohm R."/>
            <person name="Pangilinan J."/>
            <person name="Park H.-J."/>
            <person name="Ramirez L."/>
            <person name="Alfaro M."/>
            <person name="Sun H."/>
            <person name="Tritt A."/>
            <person name="Yoshinaga Y."/>
            <person name="Zwiers L.-H."/>
            <person name="Turgeon B."/>
            <person name="Goodwin S."/>
            <person name="Spatafora J."/>
            <person name="Crous P."/>
            <person name="Grigoriev I."/>
        </authorList>
    </citation>
    <scope>NUCLEOTIDE SEQUENCE</scope>
    <source>
        <strain evidence="1">CBS 113818</strain>
    </source>
</reference>
<accession>A0A6A7AKP2</accession>
<dbReference type="EMBL" id="MU006216">
    <property type="protein sequence ID" value="KAF2833278.1"/>
    <property type="molecule type" value="Genomic_DNA"/>
</dbReference>
<dbReference type="Proteomes" id="UP000799424">
    <property type="component" value="Unassembled WGS sequence"/>
</dbReference>
<protein>
    <submittedName>
        <fullName evidence="1">Uncharacterized protein</fullName>
    </submittedName>
</protein>
<dbReference type="AlphaFoldDB" id="A0A6A7AKP2"/>
<keyword evidence="2" id="KW-1185">Reference proteome</keyword>
<evidence type="ECO:0000313" key="2">
    <source>
        <dbReference type="Proteomes" id="UP000799424"/>
    </source>
</evidence>
<sequence length="252" mass="28172">MIEQDWDGFTAFGGTLDRSILRCSPYIKTDVHNFYTWLSAMRERPLKYGIPEKHKQDVAAVLDKFMIPREQIGIQGLPLFLLPPVLDKMIGDKREVDPVIVKFGPDLRPLQLVDGASALGYLFSITQAPFDASCQSYWIWMLVFFSECLQLAFTIDFKDEVVTSSGGPFMANVMYLPPTTQLALSQQQPFAFGATVPTDSFHSDEDKAAAERRGLAITWRCENVLAQALSKLSTEQKVPVLSHGNLIAFIGC</sequence>
<dbReference type="OrthoDB" id="3801207at2759"/>
<name>A0A6A7AKP2_9PLEO</name>